<sequence>MKLPPIAHVAPRRLGEAVSRLADAPPGQALPLAGGQSLVPLLASRDRTPRLLVDLRDLGELTGVGEHDGFLRIGAMTRQHTLATHARIGAAAPLVAEAAARTGHASVRHRGTFGGTLAHAAHPAQLVVAAYALDARLLVSGPGGARTTALRSLFAGPGLRHDEILTAVELPLRGPGSGHAFGQVAHPVGGRPVASVAAVVDTAPDGTVLRAEVTVGTRVSPPTAVDVTHRLRDAGAAAGETVPTGPGQPQWQGPPTGPPAAYCRHAVRVLADRVLTEAITRARRPGAGAPPVPSGSGHDAPPVPTRETP</sequence>
<dbReference type="Proteomes" id="UP001474181">
    <property type="component" value="Unassembled WGS sequence"/>
</dbReference>
<feature type="region of interest" description="Disordered" evidence="4">
    <location>
        <begin position="281"/>
        <end position="309"/>
    </location>
</feature>
<dbReference type="InterPro" id="IPR016166">
    <property type="entry name" value="FAD-bd_PCMH"/>
</dbReference>
<feature type="region of interest" description="Disordered" evidence="4">
    <location>
        <begin position="237"/>
        <end position="256"/>
    </location>
</feature>
<dbReference type="Gene3D" id="3.30.43.10">
    <property type="entry name" value="Uridine Diphospho-n-acetylenolpyruvylglucosamine Reductase, domain 2"/>
    <property type="match status" value="1"/>
</dbReference>
<keyword evidence="7" id="KW-1185">Reference proteome</keyword>
<evidence type="ECO:0000313" key="7">
    <source>
        <dbReference type="Proteomes" id="UP001474181"/>
    </source>
</evidence>
<dbReference type="Gene3D" id="3.30.465.10">
    <property type="match status" value="1"/>
</dbReference>
<reference evidence="6 7" key="1">
    <citation type="submission" date="2024-06" db="EMBL/GenBank/DDBJ databases">
        <title>The Natural Products Discovery Center: Release of the First 8490 Sequenced Strains for Exploring Actinobacteria Biosynthetic Diversity.</title>
        <authorList>
            <person name="Kalkreuter E."/>
            <person name="Kautsar S.A."/>
            <person name="Yang D."/>
            <person name="Bader C.D."/>
            <person name="Teijaro C.N."/>
            <person name="Fluegel L."/>
            <person name="Davis C.M."/>
            <person name="Simpson J.R."/>
            <person name="Lauterbach L."/>
            <person name="Steele A.D."/>
            <person name="Gui C."/>
            <person name="Meng S."/>
            <person name="Li G."/>
            <person name="Viehrig K."/>
            <person name="Ye F."/>
            <person name="Su P."/>
            <person name="Kiefer A.F."/>
            <person name="Nichols A."/>
            <person name="Cepeda A.J."/>
            <person name="Yan W."/>
            <person name="Fan B."/>
            <person name="Jiang Y."/>
            <person name="Adhikari A."/>
            <person name="Zheng C.-J."/>
            <person name="Schuster L."/>
            <person name="Cowan T.M."/>
            <person name="Smanski M.J."/>
            <person name="Chevrette M.G."/>
            <person name="De Carvalho L.P.S."/>
            <person name="Shen B."/>
        </authorList>
    </citation>
    <scope>NUCLEOTIDE SEQUENCE [LARGE SCALE GENOMIC DNA]</scope>
    <source>
        <strain evidence="6 7">NPDC000234</strain>
    </source>
</reference>
<evidence type="ECO:0000256" key="2">
    <source>
        <dbReference type="ARBA" id="ARBA00022827"/>
    </source>
</evidence>
<feature type="compositionally biased region" description="Low complexity" evidence="4">
    <location>
        <begin position="243"/>
        <end position="254"/>
    </location>
</feature>
<dbReference type="PROSITE" id="PS51387">
    <property type="entry name" value="FAD_PCMH"/>
    <property type="match status" value="1"/>
</dbReference>
<name>A0ABV1XBM4_9ACTN</name>
<dbReference type="EMBL" id="JBEPEK010000582">
    <property type="protein sequence ID" value="MER7186383.1"/>
    <property type="molecule type" value="Genomic_DNA"/>
</dbReference>
<proteinExistence type="predicted"/>
<evidence type="ECO:0000313" key="6">
    <source>
        <dbReference type="EMBL" id="MER7186383.1"/>
    </source>
</evidence>
<dbReference type="SUPFAM" id="SSF56176">
    <property type="entry name" value="FAD-binding/transporter-associated domain-like"/>
    <property type="match status" value="1"/>
</dbReference>
<feature type="domain" description="FAD-binding PCMH-type" evidence="5">
    <location>
        <begin position="1"/>
        <end position="175"/>
    </location>
</feature>
<dbReference type="PANTHER" id="PTHR42659">
    <property type="entry name" value="XANTHINE DEHYDROGENASE SUBUNIT C-RELATED"/>
    <property type="match status" value="1"/>
</dbReference>
<dbReference type="InterPro" id="IPR002346">
    <property type="entry name" value="Mopterin_DH_FAD-bd"/>
</dbReference>
<dbReference type="RefSeq" id="WP_350790010.1">
    <property type="nucleotide sequence ID" value="NZ_JBEPEK010000582.1"/>
</dbReference>
<comment type="caution">
    <text evidence="6">The sequence shown here is derived from an EMBL/GenBank/DDBJ whole genome shotgun (WGS) entry which is preliminary data.</text>
</comment>
<dbReference type="InterPro" id="IPR016167">
    <property type="entry name" value="FAD-bd_PCMH_sub1"/>
</dbReference>
<keyword evidence="3" id="KW-0560">Oxidoreductase</keyword>
<evidence type="ECO:0000256" key="4">
    <source>
        <dbReference type="SAM" id="MobiDB-lite"/>
    </source>
</evidence>
<gene>
    <name evidence="6" type="ORF">ABT404_44160</name>
</gene>
<dbReference type="InterPro" id="IPR036318">
    <property type="entry name" value="FAD-bd_PCMH-like_sf"/>
</dbReference>
<dbReference type="InterPro" id="IPR016169">
    <property type="entry name" value="FAD-bd_PCMH_sub2"/>
</dbReference>
<protein>
    <submittedName>
        <fullName evidence="6">FAD binding domain-containing protein</fullName>
    </submittedName>
</protein>
<dbReference type="InterPro" id="IPR051312">
    <property type="entry name" value="Diverse_Substr_Oxidored"/>
</dbReference>
<dbReference type="PANTHER" id="PTHR42659:SF2">
    <property type="entry name" value="XANTHINE DEHYDROGENASE SUBUNIT C-RELATED"/>
    <property type="match status" value="1"/>
</dbReference>
<keyword evidence="2" id="KW-0274">FAD</keyword>
<organism evidence="6 7">
    <name type="scientific">Streptomyces hyaluromycini</name>
    <dbReference type="NCBI Taxonomy" id="1377993"/>
    <lineage>
        <taxon>Bacteria</taxon>
        <taxon>Bacillati</taxon>
        <taxon>Actinomycetota</taxon>
        <taxon>Actinomycetes</taxon>
        <taxon>Kitasatosporales</taxon>
        <taxon>Streptomycetaceae</taxon>
        <taxon>Streptomyces</taxon>
    </lineage>
</organism>
<accession>A0ABV1XBM4</accession>
<dbReference type="Pfam" id="PF00941">
    <property type="entry name" value="FAD_binding_5"/>
    <property type="match status" value="1"/>
</dbReference>
<keyword evidence="1" id="KW-0285">Flavoprotein</keyword>
<evidence type="ECO:0000256" key="1">
    <source>
        <dbReference type="ARBA" id="ARBA00022630"/>
    </source>
</evidence>
<evidence type="ECO:0000256" key="3">
    <source>
        <dbReference type="ARBA" id="ARBA00023002"/>
    </source>
</evidence>
<evidence type="ECO:0000259" key="5">
    <source>
        <dbReference type="PROSITE" id="PS51387"/>
    </source>
</evidence>